<organism evidence="3 4">
    <name type="scientific">Cutaneotrichosporon cavernicola</name>
    <dbReference type="NCBI Taxonomy" id="279322"/>
    <lineage>
        <taxon>Eukaryota</taxon>
        <taxon>Fungi</taxon>
        <taxon>Dikarya</taxon>
        <taxon>Basidiomycota</taxon>
        <taxon>Agaricomycotina</taxon>
        <taxon>Tremellomycetes</taxon>
        <taxon>Trichosporonales</taxon>
        <taxon>Trichosporonaceae</taxon>
        <taxon>Cutaneotrichosporon</taxon>
    </lineage>
</organism>
<evidence type="ECO:0000256" key="1">
    <source>
        <dbReference type="ARBA" id="ARBA00038215"/>
    </source>
</evidence>
<dbReference type="KEGG" id="ccac:CcaHIS019_0700200"/>
<evidence type="ECO:0000313" key="3">
    <source>
        <dbReference type="EMBL" id="BEI94448.1"/>
    </source>
</evidence>
<reference evidence="3" key="1">
    <citation type="journal article" date="2023" name="BMC Genomics">
        <title>Chromosome-level genome assemblies of Cutaneotrichosporon spp. (Trichosporonales, Basidiomycota) reveal imbalanced evolution between nucleotide sequences and chromosome synteny.</title>
        <authorList>
            <person name="Kobayashi Y."/>
            <person name="Kayamori A."/>
            <person name="Aoki K."/>
            <person name="Shiwa Y."/>
            <person name="Matsutani M."/>
            <person name="Fujita N."/>
            <person name="Sugita T."/>
            <person name="Iwasaki W."/>
            <person name="Tanaka N."/>
            <person name="Takashima M."/>
        </authorList>
    </citation>
    <scope>NUCLEOTIDE SEQUENCE</scope>
    <source>
        <strain evidence="3">HIS019</strain>
    </source>
</reference>
<dbReference type="GeneID" id="85498318"/>
<dbReference type="PANTHER" id="PTHR46825">
    <property type="entry name" value="D-ALANYL-D-ALANINE-CARBOXYPEPTIDASE/ENDOPEPTIDASE AMPH"/>
    <property type="match status" value="1"/>
</dbReference>
<dbReference type="AlphaFoldDB" id="A0AA48L9H5"/>
<feature type="domain" description="Beta-lactamase-related" evidence="2">
    <location>
        <begin position="16"/>
        <end position="343"/>
    </location>
</feature>
<gene>
    <name evidence="3" type="ORF">CcaverHIS019_0700200</name>
</gene>
<dbReference type="InterPro" id="IPR012338">
    <property type="entry name" value="Beta-lactam/transpept-like"/>
</dbReference>
<name>A0AA48L9H5_9TREE</name>
<keyword evidence="4" id="KW-1185">Reference proteome</keyword>
<sequence>MSVAVVTSQSFHSHHHDGDGVQFLNFGTATNDGRPVDSDSLFCIASNSKLFTALSVLKMIDDGVTVPNGALLTLSTKVKDVLPEWDLMDEYAASTADIADLMSMRSGMPSHDFSYDNVLPAETVANLARLRPSAEFRQVFQYQNGHYVALAHMVPTLTGVPFIQYVEKHFFAPLGMSATTYNHTAAAASGHRTDGHTHTGLNMTECVAKSTLGNHKKRHKSCHGSIAPFGWFTDTDGTVNAGPGGIISSARDVARWLAELLDPQVVPAHLLAAAAEPRVVVGNKSMPGADNLPSLYGAGQFIHSYRGHRVVSHTGGVPGQQTLIARLPEAGMAVAVLTNDADFGSYAFHTVFAAIVDNMLGLKPLDVETEWFRRYTANAFGPIKKNGAEPAYGFGAVPGRYKGAGYGTLKLEPLNHGDPVHARLPLELARFGMASKHVFVAPYHRIFGTHLVFTHWDGPHFNWTVLIARHPDQGFGKGTLANGPAIITPTGIGMFGGFSVPGEGAPHKHLAVETCEEGSEVWFARK</sequence>
<dbReference type="Gene3D" id="3.40.710.10">
    <property type="entry name" value="DD-peptidase/beta-lactamase superfamily"/>
    <property type="match status" value="1"/>
</dbReference>
<dbReference type="Proteomes" id="UP001233271">
    <property type="component" value="Chromosome 7a"/>
</dbReference>
<proteinExistence type="inferred from homology"/>
<evidence type="ECO:0000313" key="4">
    <source>
        <dbReference type="Proteomes" id="UP001233271"/>
    </source>
</evidence>
<dbReference type="SUPFAM" id="SSF56601">
    <property type="entry name" value="beta-lactamase/transpeptidase-like"/>
    <property type="match status" value="1"/>
</dbReference>
<dbReference type="RefSeq" id="XP_060459713.1">
    <property type="nucleotide sequence ID" value="XM_060603417.1"/>
</dbReference>
<dbReference type="PANTHER" id="PTHR46825:SF15">
    <property type="entry name" value="BETA-LACTAMASE-RELATED DOMAIN-CONTAINING PROTEIN"/>
    <property type="match status" value="1"/>
</dbReference>
<dbReference type="InterPro" id="IPR001466">
    <property type="entry name" value="Beta-lactam-related"/>
</dbReference>
<evidence type="ECO:0000259" key="2">
    <source>
        <dbReference type="Pfam" id="PF00144"/>
    </source>
</evidence>
<accession>A0AA48L9H5</accession>
<dbReference type="Pfam" id="PF00144">
    <property type="entry name" value="Beta-lactamase"/>
    <property type="match status" value="1"/>
</dbReference>
<protein>
    <recommendedName>
        <fullName evidence="2">Beta-lactamase-related domain-containing protein</fullName>
    </recommendedName>
</protein>
<comment type="similarity">
    <text evidence="1">Belongs to the peptidase S12 family.</text>
</comment>
<dbReference type="EMBL" id="AP028218">
    <property type="protein sequence ID" value="BEI94448.1"/>
    <property type="molecule type" value="Genomic_DNA"/>
</dbReference>
<dbReference type="InterPro" id="IPR050491">
    <property type="entry name" value="AmpC-like"/>
</dbReference>